<evidence type="ECO:0000256" key="1">
    <source>
        <dbReference type="ARBA" id="ARBA00000851"/>
    </source>
</evidence>
<evidence type="ECO:0000256" key="5">
    <source>
        <dbReference type="ARBA" id="ARBA00022741"/>
    </source>
</evidence>
<reference evidence="13" key="1">
    <citation type="submission" date="2009-12" db="EMBL/GenBank/DDBJ databases">
        <authorList>
            <person name="Weinstock G."/>
            <person name="Sodergren E."/>
            <person name="Clifton S."/>
            <person name="Fulton L."/>
            <person name="Fulton B."/>
            <person name="Courtney L."/>
            <person name="Fronick C."/>
            <person name="Harrison M."/>
            <person name="Strong C."/>
            <person name="Farmer C."/>
            <person name="Delahaunty K."/>
            <person name="Markovic C."/>
            <person name="Hall O."/>
            <person name="Minx P."/>
            <person name="Tomlinson C."/>
            <person name="Mitreva M."/>
            <person name="Nelson J."/>
            <person name="Hou S."/>
            <person name="Wollam A."/>
            <person name="Pepin K.H."/>
            <person name="Johnson M."/>
            <person name="Bhonagiri V."/>
            <person name="Nash W.E."/>
            <person name="Warren W."/>
            <person name="Chinwalla A."/>
            <person name="Mardis E.R."/>
            <person name="Wilson R.K."/>
        </authorList>
    </citation>
    <scope>NUCLEOTIDE SEQUENCE [LARGE SCALE GENOMIC DNA]</scope>
    <source>
        <strain evidence="13">DSM 15176</strain>
    </source>
</reference>
<keyword evidence="7" id="KW-0255">Endonuclease</keyword>
<dbReference type="InterPro" id="IPR007409">
    <property type="entry name" value="Restrct_endonuc_type1_HsdR_N"/>
</dbReference>
<dbReference type="InterPro" id="IPR027417">
    <property type="entry name" value="P-loop_NTPase"/>
</dbReference>
<dbReference type="Pfam" id="PF11867">
    <property type="entry name" value="T1RH-like_C"/>
    <property type="match status" value="1"/>
</dbReference>
<dbReference type="InterPro" id="IPR014001">
    <property type="entry name" value="Helicase_ATP-bd"/>
</dbReference>
<dbReference type="InterPro" id="IPR004473">
    <property type="entry name" value="Restrct_endonuc_typeI_HsdR"/>
</dbReference>
<comment type="function">
    <text evidence="11">Subunit R is required for both nuclease and ATPase activities, but not for modification.</text>
</comment>
<keyword evidence="8 11" id="KW-0378">Hydrolase</keyword>
<dbReference type="Pfam" id="PF04313">
    <property type="entry name" value="HSDR_N"/>
    <property type="match status" value="1"/>
</dbReference>
<dbReference type="InterPro" id="IPR055180">
    <property type="entry name" value="HsdR_RecA-like_helicase_dom_2"/>
</dbReference>
<evidence type="ECO:0000256" key="2">
    <source>
        <dbReference type="ARBA" id="ARBA00008598"/>
    </source>
</evidence>
<keyword evidence="5 11" id="KW-0547">Nucleotide-binding</keyword>
<evidence type="ECO:0000256" key="6">
    <source>
        <dbReference type="ARBA" id="ARBA00022747"/>
    </source>
</evidence>
<comment type="similarity">
    <text evidence="2 11">Belongs to the HsdR family.</text>
</comment>
<comment type="catalytic activity">
    <reaction evidence="1 11">
        <text>Endonucleolytic cleavage of DNA to give random double-stranded fragments with terminal 5'-phosphates, ATP is simultaneously hydrolyzed.</text>
        <dbReference type="EC" id="3.1.21.3"/>
    </reaction>
</comment>
<dbReference type="GO" id="GO:0009307">
    <property type="term" value="P:DNA restriction-modification system"/>
    <property type="evidence" value="ECO:0007669"/>
    <property type="project" value="UniProtKB-KW"/>
</dbReference>
<dbReference type="RefSeq" id="WP_007047389.1">
    <property type="nucleotide sequence ID" value="NZ_GG704769.1"/>
</dbReference>
<evidence type="ECO:0000259" key="12">
    <source>
        <dbReference type="PROSITE" id="PS51192"/>
    </source>
</evidence>
<dbReference type="OrthoDB" id="9758243at2"/>
<comment type="subunit">
    <text evidence="3 11">The type I restriction/modification system is composed of three polypeptides R, M and S.</text>
</comment>
<comment type="caution">
    <text evidence="13">The sequence shown here is derived from an EMBL/GenBank/DDBJ whole genome shotgun (WGS) entry which is preliminary data.</text>
</comment>
<evidence type="ECO:0000256" key="7">
    <source>
        <dbReference type="ARBA" id="ARBA00022759"/>
    </source>
</evidence>
<keyword evidence="4" id="KW-0540">Nuclease</keyword>
<keyword evidence="10 11" id="KW-0238">DNA-binding</keyword>
<keyword evidence="6 11" id="KW-0680">Restriction system</keyword>
<proteinExistence type="inferred from homology"/>
<dbReference type="Proteomes" id="UP000003438">
    <property type="component" value="Unassembled WGS sequence"/>
</dbReference>
<keyword evidence="9 11" id="KW-0067">ATP-binding</keyword>
<dbReference type="InterPro" id="IPR040980">
    <property type="entry name" value="SWI2_SNF2"/>
</dbReference>
<feature type="domain" description="Helicase ATP-binding" evidence="12">
    <location>
        <begin position="273"/>
        <end position="456"/>
    </location>
</feature>
<name>D1PNU4_9FIRM</name>
<dbReference type="InterPro" id="IPR051268">
    <property type="entry name" value="Type-I_R_enzyme_R_subunit"/>
</dbReference>
<sequence length="1026" mass="116934">MPFTESNYENAVLQLFTQSLGYSYVYGPDIERDYHSPLYEDELLPALQVVNPTMPREALDDAVYKLKNFESGSLLQKNMVFTDYLQNGVPVKYLMKGEERSGLVYLVDYQHSENNSFTAINQWTVIENSEKRADIVLFVNGLPLVVVELKSPSREETDASAAYRQLRNYMHEIPSLFIYNQVCVMSDMTTSKAGTITSGEDRFMAWKTKDGSYENTQAAQFDTFFEGIFEKRRFLDILQNFICFNVDGANTFKVLAGYHQYFAVKKAIESTRHATVTDGKGGVFWHTQGSGKSLSMVFYAHYLQKALESPTIVVITDRNDLDNQLYGQFSRCKDFLRQTPQQAESRQNLQELLAGRQANGIIFTTMQKFEETGEPLSERRNIVVMADEAHRGQYGLTEKVITKQNEKGELEVKTSIGTARIIRDSLPNATYIGFTGTPISSKDRSTREVFGDYIDIYDMTQAVEDGATRPVYYESRVIHLKLDEKTLRLIDAEYDLMAQNADPYVIEKSKKELGQMEAILGADQTIASLVDDILDHYENYRANLLTGKAMIVAYSRPIAMKIYKRILQLRPDWTEKVGVVMTQGNNDPEEWREIIGNKSHKEELARKFKDNSSPMKIAIVVDMWLTGFDVPSLATMYVYKPMAGHNLMQAIARVNRVFRDKEGGLVVDYVGIAAALKQAMNDYTVRDKKNYGDPDVSKAAYPKFLEKLEVCRDLFHGFDYTTFMTGDDLEKARMISGGVNFLLGKSVAEHNLPDKEKTQNVYIKEALLLKQALSLCSSMVDEKIRLEAAYFEAVRTMLVRLTTGGGTGKKFTLPEVNQRINELLKHSIKSEGVINLFSDVGKEFSLFDPKFLDEISHMKEKNLAVELLKKLIAEQVSVYRRTNVVKSEKFSEIIQSSMNRYLNGMLTNEQVIEELLKLAKDIASANAEGEKLGLTQEELAFYDALTKPQAIKDFYEHDELIAITKELTDTLRKNRTIDWQKKESARAGMRRLVKHLLKRHKYPPEGMEDAVKTVMSQCEMWTDNAQ</sequence>
<gene>
    <name evidence="13" type="primary">hsdR</name>
    <name evidence="13" type="ORF">SUBVAR_06015</name>
</gene>
<dbReference type="PANTHER" id="PTHR30195:SF15">
    <property type="entry name" value="TYPE I RESTRICTION ENZYME HINDI ENDONUCLEASE SUBUNIT"/>
    <property type="match status" value="1"/>
</dbReference>
<dbReference type="CDD" id="cd18030">
    <property type="entry name" value="DEXHc_RE_I_HsdR"/>
    <property type="match status" value="1"/>
</dbReference>
<dbReference type="PROSITE" id="PS51192">
    <property type="entry name" value="HELICASE_ATP_BIND_1"/>
    <property type="match status" value="1"/>
</dbReference>
<dbReference type="GO" id="GO:0005524">
    <property type="term" value="F:ATP binding"/>
    <property type="evidence" value="ECO:0007669"/>
    <property type="project" value="UniProtKB-KW"/>
</dbReference>
<dbReference type="Pfam" id="PF18766">
    <property type="entry name" value="SWI2_SNF2"/>
    <property type="match status" value="1"/>
</dbReference>
<evidence type="ECO:0000256" key="11">
    <source>
        <dbReference type="RuleBase" id="RU364115"/>
    </source>
</evidence>
<dbReference type="HOGENOM" id="CLU_005762_1_0_9"/>
<dbReference type="Pfam" id="PF22679">
    <property type="entry name" value="T1R_D3-like"/>
    <property type="match status" value="1"/>
</dbReference>
<dbReference type="CDD" id="cd22332">
    <property type="entry name" value="HsdR_N"/>
    <property type="match status" value="1"/>
</dbReference>
<dbReference type="Gene3D" id="3.40.50.300">
    <property type="entry name" value="P-loop containing nucleotide triphosphate hydrolases"/>
    <property type="match status" value="2"/>
</dbReference>
<dbReference type="STRING" id="411471.SUBVAR_06015"/>
<evidence type="ECO:0000256" key="3">
    <source>
        <dbReference type="ARBA" id="ARBA00011296"/>
    </source>
</evidence>
<evidence type="ECO:0000313" key="13">
    <source>
        <dbReference type="EMBL" id="EFB76229.1"/>
    </source>
</evidence>
<dbReference type="eggNOG" id="COG0610">
    <property type="taxonomic scope" value="Bacteria"/>
</dbReference>
<evidence type="ECO:0000256" key="4">
    <source>
        <dbReference type="ARBA" id="ARBA00022722"/>
    </source>
</evidence>
<dbReference type="NCBIfam" id="TIGR00348">
    <property type="entry name" value="hsdR"/>
    <property type="match status" value="1"/>
</dbReference>
<dbReference type="PANTHER" id="PTHR30195">
    <property type="entry name" value="TYPE I SITE-SPECIFIC DEOXYRIBONUCLEASE PROTEIN SUBUNIT M AND R"/>
    <property type="match status" value="1"/>
</dbReference>
<accession>D1PNU4</accession>
<dbReference type="SMART" id="SM00487">
    <property type="entry name" value="DEXDc"/>
    <property type="match status" value="1"/>
</dbReference>
<dbReference type="CDD" id="cd18800">
    <property type="entry name" value="SF2_C_EcoR124I-like"/>
    <property type="match status" value="1"/>
</dbReference>
<evidence type="ECO:0000256" key="9">
    <source>
        <dbReference type="ARBA" id="ARBA00022840"/>
    </source>
</evidence>
<dbReference type="AlphaFoldDB" id="D1PNU4"/>
<evidence type="ECO:0000256" key="10">
    <source>
        <dbReference type="ARBA" id="ARBA00023125"/>
    </source>
</evidence>
<dbReference type="EMBL" id="ACBY02000023">
    <property type="protein sequence ID" value="EFB76229.1"/>
    <property type="molecule type" value="Genomic_DNA"/>
</dbReference>
<keyword evidence="14" id="KW-1185">Reference proteome</keyword>
<dbReference type="InterPro" id="IPR021810">
    <property type="entry name" value="T1RH-like_C"/>
</dbReference>
<dbReference type="SUPFAM" id="SSF52540">
    <property type="entry name" value="P-loop containing nucleoside triphosphate hydrolases"/>
    <property type="match status" value="2"/>
</dbReference>
<dbReference type="GO" id="GO:0003677">
    <property type="term" value="F:DNA binding"/>
    <property type="evidence" value="ECO:0007669"/>
    <property type="project" value="UniProtKB-KW"/>
</dbReference>
<protein>
    <recommendedName>
        <fullName evidence="11">Type I restriction enzyme endonuclease subunit</fullName>
        <shortName evidence="11">R protein</shortName>
        <ecNumber evidence="11">3.1.21.3</ecNumber>
    </recommendedName>
    <alternativeName>
        <fullName evidence="11">Type-1 restriction enzyme R protein</fullName>
    </alternativeName>
</protein>
<organism evidence="13 14">
    <name type="scientific">Subdoligranulum variabile DSM 15176</name>
    <dbReference type="NCBI Taxonomy" id="411471"/>
    <lineage>
        <taxon>Bacteria</taxon>
        <taxon>Bacillati</taxon>
        <taxon>Bacillota</taxon>
        <taxon>Clostridia</taxon>
        <taxon>Eubacteriales</taxon>
        <taxon>Oscillospiraceae</taxon>
        <taxon>Subdoligranulum</taxon>
    </lineage>
</organism>
<evidence type="ECO:0000313" key="14">
    <source>
        <dbReference type="Proteomes" id="UP000003438"/>
    </source>
</evidence>
<dbReference type="EC" id="3.1.21.3" evidence="11"/>
<dbReference type="GO" id="GO:0009035">
    <property type="term" value="F:type I site-specific deoxyribonuclease activity"/>
    <property type="evidence" value="ECO:0007669"/>
    <property type="project" value="UniProtKB-EC"/>
</dbReference>
<evidence type="ECO:0000256" key="8">
    <source>
        <dbReference type="ARBA" id="ARBA00022801"/>
    </source>
</evidence>
<dbReference type="Gene3D" id="3.90.1570.50">
    <property type="match status" value="1"/>
</dbReference>